<comment type="similarity">
    <text evidence="1">Belongs to the PspA/Vipp/IM30 family.</text>
</comment>
<feature type="region of interest" description="Disordered" evidence="3">
    <location>
        <begin position="172"/>
        <end position="193"/>
    </location>
</feature>
<dbReference type="Pfam" id="PF04012">
    <property type="entry name" value="PspA_IM30"/>
    <property type="match status" value="1"/>
</dbReference>
<dbReference type="AlphaFoldDB" id="A0A918F405"/>
<protein>
    <submittedName>
        <fullName evidence="4">Phage shock protein A</fullName>
    </submittedName>
</protein>
<evidence type="ECO:0000313" key="5">
    <source>
        <dbReference type="Proteomes" id="UP000603865"/>
    </source>
</evidence>
<evidence type="ECO:0000313" key="4">
    <source>
        <dbReference type="EMBL" id="GGQ98980.1"/>
    </source>
</evidence>
<sequence length="225" mass="24592">MAILDRLSRLLRANVNDLISKAEDPTKIIDQTLMDMREAYGEARTEVAGAMAQAAKLQREADTNRTLAKDYGDKAEQALKAGSEDLAREALRRKQNYTDLAAGFDAQLTTTTSTVDQLKTQLRALEAKIDEMESRRQLLVARAQTSKASEALQKASGFDKASGAMSAFDDMEQKVQAMEDRNNASAQLHDEGDIDAQLKNLGRDKSIDDELAALKAKVSGDKPAS</sequence>
<evidence type="ECO:0000256" key="1">
    <source>
        <dbReference type="ARBA" id="ARBA00043985"/>
    </source>
</evidence>
<proteinExistence type="inferred from homology"/>
<accession>A0A918F405</accession>
<keyword evidence="5" id="KW-1185">Reference proteome</keyword>
<gene>
    <name evidence="4" type="ORF">GCM10008957_09370</name>
</gene>
<comment type="caution">
    <text evidence="4">The sequence shown here is derived from an EMBL/GenBank/DDBJ whole genome shotgun (WGS) entry which is preliminary data.</text>
</comment>
<evidence type="ECO:0000256" key="3">
    <source>
        <dbReference type="SAM" id="MobiDB-lite"/>
    </source>
</evidence>
<feature type="compositionally biased region" description="Basic and acidic residues" evidence="3">
    <location>
        <begin position="172"/>
        <end position="182"/>
    </location>
</feature>
<dbReference type="PANTHER" id="PTHR31088">
    <property type="entry name" value="MEMBRANE-ASSOCIATED PROTEIN VIPP1, CHLOROPLASTIC"/>
    <property type="match status" value="1"/>
</dbReference>
<organism evidence="4 5">
    <name type="scientific">Deinococcus ruber</name>
    <dbReference type="NCBI Taxonomy" id="1848197"/>
    <lineage>
        <taxon>Bacteria</taxon>
        <taxon>Thermotogati</taxon>
        <taxon>Deinococcota</taxon>
        <taxon>Deinococci</taxon>
        <taxon>Deinococcales</taxon>
        <taxon>Deinococcaceae</taxon>
        <taxon>Deinococcus</taxon>
    </lineage>
</organism>
<keyword evidence="2" id="KW-0175">Coiled coil</keyword>
<dbReference type="Proteomes" id="UP000603865">
    <property type="component" value="Unassembled WGS sequence"/>
</dbReference>
<evidence type="ECO:0000256" key="2">
    <source>
        <dbReference type="SAM" id="Coils"/>
    </source>
</evidence>
<dbReference type="EMBL" id="BMQL01000003">
    <property type="protein sequence ID" value="GGQ98980.1"/>
    <property type="molecule type" value="Genomic_DNA"/>
</dbReference>
<dbReference type="RefSeq" id="WP_189088346.1">
    <property type="nucleotide sequence ID" value="NZ_BMQL01000003.1"/>
</dbReference>
<dbReference type="PANTHER" id="PTHR31088:SF6">
    <property type="entry name" value="PHAGE SHOCK PROTEIN A"/>
    <property type="match status" value="1"/>
</dbReference>
<reference evidence="4" key="1">
    <citation type="journal article" date="2014" name="Int. J. Syst. Evol. Microbiol.">
        <title>Complete genome sequence of Corynebacterium casei LMG S-19264T (=DSM 44701T), isolated from a smear-ripened cheese.</title>
        <authorList>
            <consortium name="US DOE Joint Genome Institute (JGI-PGF)"/>
            <person name="Walter F."/>
            <person name="Albersmeier A."/>
            <person name="Kalinowski J."/>
            <person name="Ruckert C."/>
        </authorList>
    </citation>
    <scope>NUCLEOTIDE SEQUENCE</scope>
    <source>
        <strain evidence="4">JCM 31311</strain>
    </source>
</reference>
<dbReference type="InterPro" id="IPR007157">
    <property type="entry name" value="PspA_VIPP1"/>
</dbReference>
<reference evidence="4" key="2">
    <citation type="submission" date="2020-09" db="EMBL/GenBank/DDBJ databases">
        <authorList>
            <person name="Sun Q."/>
            <person name="Ohkuma M."/>
        </authorList>
    </citation>
    <scope>NUCLEOTIDE SEQUENCE</scope>
    <source>
        <strain evidence="4">JCM 31311</strain>
    </source>
</reference>
<feature type="coiled-coil region" evidence="2">
    <location>
        <begin position="108"/>
        <end position="142"/>
    </location>
</feature>
<name>A0A918F405_9DEIO</name>